<feature type="compositionally biased region" description="Low complexity" evidence="5">
    <location>
        <begin position="312"/>
        <end position="325"/>
    </location>
</feature>
<dbReference type="GO" id="GO:0043625">
    <property type="term" value="C:delta DNA polymerase complex"/>
    <property type="evidence" value="ECO:0007669"/>
    <property type="project" value="InterPro"/>
</dbReference>
<comment type="subcellular location">
    <subcellularLocation>
        <location evidence="1">Nucleus</location>
    </subcellularLocation>
</comment>
<protein>
    <recommendedName>
        <fullName evidence="2">DNA polymerase delta subunit 3</fullName>
    </recommendedName>
</protein>
<evidence type="ECO:0000256" key="5">
    <source>
        <dbReference type="SAM" id="MobiDB-lite"/>
    </source>
</evidence>
<sequence length="406" mass="45596">MTMDISENEVKYLNSTLQTHVVTYRTAARDLNMHVSKSKQMLYDYYNLNKSTVTASFIVTGTRLGTTIVQMFQNEDDFALQRDQFDDIRTVHVYCLTLVKNHPLTSEIAMEDLRHPVDLGDLDRYYALGLTKGTDLAHVEQVDKKSLQKKSQLKEENKVPQKTMAMASTTGPVEPKPKPKLEYTSRKEKTKTPSLISNYVSRKGESKSSVPAKREASLLEESSKPASKPAYQYKSRKVEQSQPKERVVISSMVDDDMDVDSVSESVPQPTNPTVSTNLSNLFLDDLSDFSDDTKDDAEEEPIVVENTEEEAPQPSEAAQAAQVPEDSIFRKMVNSASQTPRSPTPPPVTTVDEDGYITTYRSKEKEPKEPKEKKAPVRAPIARPNTEKKGDGKKKQASLMSFFGKR</sequence>
<feature type="compositionally biased region" description="Low complexity" evidence="5">
    <location>
        <begin position="275"/>
        <end position="284"/>
    </location>
</feature>
<evidence type="ECO:0000256" key="4">
    <source>
        <dbReference type="ARBA" id="ARBA00023242"/>
    </source>
</evidence>
<keyword evidence="4" id="KW-0539">Nucleus</keyword>
<evidence type="ECO:0000313" key="6">
    <source>
        <dbReference type="EMBL" id="SGZ47472.1"/>
    </source>
</evidence>
<dbReference type="Gene3D" id="3.90.1030.20">
    <property type="entry name" value="DNA polymerase delta, p66 (Cdc27) subunit, wHTH domain"/>
    <property type="match status" value="1"/>
</dbReference>
<dbReference type="Proteomes" id="UP000182334">
    <property type="component" value="Chromosome I"/>
</dbReference>
<dbReference type="Pfam" id="PF09507">
    <property type="entry name" value="CDC27"/>
    <property type="match status" value="1"/>
</dbReference>
<evidence type="ECO:0000256" key="2">
    <source>
        <dbReference type="ARBA" id="ARBA00017589"/>
    </source>
</evidence>
<feature type="compositionally biased region" description="Basic and acidic residues" evidence="5">
    <location>
        <begin position="361"/>
        <end position="375"/>
    </location>
</feature>
<dbReference type="GO" id="GO:0006297">
    <property type="term" value="P:nucleotide-excision repair, DNA gap filling"/>
    <property type="evidence" value="ECO:0007669"/>
    <property type="project" value="TreeGrafter"/>
</dbReference>
<proteinExistence type="predicted"/>
<reference evidence="6 7" key="1">
    <citation type="submission" date="2016-10" db="EMBL/GenBank/DDBJ databases">
        <authorList>
            <person name="de Groot N.N."/>
        </authorList>
    </citation>
    <scope>NUCLEOTIDE SEQUENCE [LARGE SCALE GENOMIC DNA]</scope>
    <source>
        <strain evidence="6 7">CBS 141442</strain>
    </source>
</reference>
<evidence type="ECO:0000256" key="3">
    <source>
        <dbReference type="ARBA" id="ARBA00022705"/>
    </source>
</evidence>
<dbReference type="GO" id="GO:0003887">
    <property type="term" value="F:DNA-directed DNA polymerase activity"/>
    <property type="evidence" value="ECO:0007669"/>
    <property type="project" value="TreeGrafter"/>
</dbReference>
<keyword evidence="7" id="KW-1185">Reference proteome</keyword>
<dbReference type="AlphaFoldDB" id="A0A1L0BCB7"/>
<dbReference type="PANTHER" id="PTHR17598">
    <property type="entry name" value="DNA POLYMERASE DELTA SUBUNIT 3"/>
    <property type="match status" value="1"/>
</dbReference>
<feature type="compositionally biased region" description="Basic and acidic residues" evidence="5">
    <location>
        <begin position="385"/>
        <end position="394"/>
    </location>
</feature>
<dbReference type="InterPro" id="IPR041913">
    <property type="entry name" value="POLD3_sf"/>
</dbReference>
<feature type="compositionally biased region" description="Acidic residues" evidence="5">
    <location>
        <begin position="285"/>
        <end position="311"/>
    </location>
</feature>
<dbReference type="InterPro" id="IPR019038">
    <property type="entry name" value="POLD3"/>
</dbReference>
<dbReference type="OrthoDB" id="514823at2759"/>
<gene>
    <name evidence="6" type="ORF">SAMEA4029010_CIC11G00000001374</name>
</gene>
<evidence type="ECO:0000313" key="7">
    <source>
        <dbReference type="Proteomes" id="UP000182334"/>
    </source>
</evidence>
<dbReference type="PANTHER" id="PTHR17598:SF13">
    <property type="entry name" value="DNA POLYMERASE DELTA SUBUNIT 3"/>
    <property type="match status" value="1"/>
</dbReference>
<dbReference type="GO" id="GO:0006271">
    <property type="term" value="P:DNA strand elongation involved in DNA replication"/>
    <property type="evidence" value="ECO:0007669"/>
    <property type="project" value="TreeGrafter"/>
</dbReference>
<feature type="region of interest" description="Disordered" evidence="5">
    <location>
        <begin position="145"/>
        <end position="406"/>
    </location>
</feature>
<dbReference type="STRING" id="45354.A0A1L0BCB7"/>
<dbReference type="GO" id="GO:1904161">
    <property type="term" value="P:DNA synthesis involved in UV-damage excision repair"/>
    <property type="evidence" value="ECO:0007669"/>
    <property type="project" value="TreeGrafter"/>
</dbReference>
<feature type="compositionally biased region" description="Basic and acidic residues" evidence="5">
    <location>
        <begin position="175"/>
        <end position="191"/>
    </location>
</feature>
<feature type="compositionally biased region" description="Basic and acidic residues" evidence="5">
    <location>
        <begin position="236"/>
        <end position="247"/>
    </location>
</feature>
<feature type="compositionally biased region" description="Basic and acidic residues" evidence="5">
    <location>
        <begin position="145"/>
        <end position="159"/>
    </location>
</feature>
<name>A0A1L0BCB7_9ASCO</name>
<accession>A0A1L0BCB7</accession>
<feature type="compositionally biased region" description="Basic and acidic residues" evidence="5">
    <location>
        <begin position="202"/>
        <end position="223"/>
    </location>
</feature>
<keyword evidence="3" id="KW-0235">DNA replication</keyword>
<dbReference type="EMBL" id="LT635756">
    <property type="protein sequence ID" value="SGZ47472.1"/>
    <property type="molecule type" value="Genomic_DNA"/>
</dbReference>
<organism evidence="6 7">
    <name type="scientific">Sungouiella intermedia</name>
    <dbReference type="NCBI Taxonomy" id="45354"/>
    <lineage>
        <taxon>Eukaryota</taxon>
        <taxon>Fungi</taxon>
        <taxon>Dikarya</taxon>
        <taxon>Ascomycota</taxon>
        <taxon>Saccharomycotina</taxon>
        <taxon>Pichiomycetes</taxon>
        <taxon>Metschnikowiaceae</taxon>
        <taxon>Sungouiella</taxon>
    </lineage>
</organism>
<evidence type="ECO:0000256" key="1">
    <source>
        <dbReference type="ARBA" id="ARBA00004123"/>
    </source>
</evidence>